<dbReference type="GO" id="GO:0046872">
    <property type="term" value="F:metal ion binding"/>
    <property type="evidence" value="ECO:0007669"/>
    <property type="project" value="UniProtKB-KW"/>
</dbReference>
<comment type="caution">
    <text evidence="7">The sequence shown here is derived from an EMBL/GenBank/DDBJ whole genome shotgun (WGS) entry which is preliminary data.</text>
</comment>
<evidence type="ECO:0000256" key="3">
    <source>
        <dbReference type="ARBA" id="ARBA00023004"/>
    </source>
</evidence>
<dbReference type="AlphaFoldDB" id="A0AA42AR58"/>
<dbReference type="Pfam" id="PF14226">
    <property type="entry name" value="DIOX_N"/>
    <property type="match status" value="1"/>
</dbReference>
<dbReference type="PROSITE" id="PS51471">
    <property type="entry name" value="FE2OG_OXY"/>
    <property type="match status" value="1"/>
</dbReference>
<dbReference type="Gene3D" id="2.60.120.330">
    <property type="entry name" value="B-lactam Antibiotic, Isopenicillin N Synthase, Chain"/>
    <property type="match status" value="1"/>
</dbReference>
<accession>A0AA42AR58</accession>
<dbReference type="InterPro" id="IPR050295">
    <property type="entry name" value="Plant_2OG-oxidoreductases"/>
</dbReference>
<evidence type="ECO:0000313" key="8">
    <source>
        <dbReference type="Proteomes" id="UP001177140"/>
    </source>
</evidence>
<keyword evidence="3 4" id="KW-0408">Iron</keyword>
<reference evidence="7" key="1">
    <citation type="submission" date="2022-03" db="EMBL/GenBank/DDBJ databases">
        <title>A functionally conserved STORR gene fusion in Papaver species that diverged 16.8 million years ago.</title>
        <authorList>
            <person name="Catania T."/>
        </authorList>
    </citation>
    <scope>NUCLEOTIDE SEQUENCE</scope>
    <source>
        <strain evidence="7">S-191538</strain>
    </source>
</reference>
<sequence length="292" mass="33198">MDVNQLTTEEVPSSPSQALLKNVQELAIDGEEPPPRYVRKEGDHKEKKEVPAYESLSVPVIDFSRFSPASSSREKEDEMEKLKSALSSWGLFQAIGHGISKSLLDDIYDVSKQFFDLPIEEKERYTRSEEDEIVDLQGYGSDTIVSEDQVLDWSDRLYLLIQPQEQRKLRLWPDPPTHFRRTLNEYSAQARSVAEVVLKAMARSIGLEEDSFMDQLGEELMVYARFNYYPPCSRPDLVYGIKAHSDGGAMTILLQDPEVEGLQVLKDDQWINIPCMPGALLINVADQVEVNI</sequence>
<feature type="domain" description="Fe2OG dioxygenase" evidence="6">
    <location>
        <begin position="220"/>
        <end position="292"/>
    </location>
</feature>
<dbReference type="InterPro" id="IPR026992">
    <property type="entry name" value="DIOX_N"/>
</dbReference>
<dbReference type="InterPro" id="IPR027443">
    <property type="entry name" value="IPNS-like_sf"/>
</dbReference>
<keyword evidence="2 4" id="KW-0479">Metal-binding</keyword>
<dbReference type="InterPro" id="IPR044861">
    <property type="entry name" value="IPNS-like_FE2OG_OXY"/>
</dbReference>
<evidence type="ECO:0000259" key="6">
    <source>
        <dbReference type="PROSITE" id="PS51471"/>
    </source>
</evidence>
<feature type="region of interest" description="Disordered" evidence="5">
    <location>
        <begin position="29"/>
        <end position="51"/>
    </location>
</feature>
<keyword evidence="8" id="KW-1185">Reference proteome</keyword>
<feature type="compositionally biased region" description="Basic and acidic residues" evidence="5">
    <location>
        <begin position="38"/>
        <end position="51"/>
    </location>
</feature>
<evidence type="ECO:0000313" key="7">
    <source>
        <dbReference type="EMBL" id="MCL7039807.1"/>
    </source>
</evidence>
<evidence type="ECO:0000256" key="5">
    <source>
        <dbReference type="SAM" id="MobiDB-lite"/>
    </source>
</evidence>
<comment type="similarity">
    <text evidence="1 4">Belongs to the iron/ascorbate-dependent oxidoreductase family.</text>
</comment>
<dbReference type="EMBL" id="JAJJMA010205213">
    <property type="protein sequence ID" value="MCL7039807.1"/>
    <property type="molecule type" value="Genomic_DNA"/>
</dbReference>
<keyword evidence="4" id="KW-0560">Oxidoreductase</keyword>
<dbReference type="Pfam" id="PF03171">
    <property type="entry name" value="2OG-FeII_Oxy"/>
    <property type="match status" value="1"/>
</dbReference>
<dbReference type="FunFam" id="2.60.120.330:FF:000079">
    <property type="entry name" value="Protein SRG1"/>
    <property type="match status" value="1"/>
</dbReference>
<proteinExistence type="inferred from homology"/>
<dbReference type="SUPFAM" id="SSF51197">
    <property type="entry name" value="Clavaminate synthase-like"/>
    <property type="match status" value="1"/>
</dbReference>
<evidence type="ECO:0000256" key="1">
    <source>
        <dbReference type="ARBA" id="ARBA00008056"/>
    </source>
</evidence>
<name>A0AA42AR58_PAPNU</name>
<dbReference type="GO" id="GO:0016491">
    <property type="term" value="F:oxidoreductase activity"/>
    <property type="evidence" value="ECO:0007669"/>
    <property type="project" value="UniProtKB-KW"/>
</dbReference>
<protein>
    <recommendedName>
        <fullName evidence="6">Fe2OG dioxygenase domain-containing protein</fullName>
    </recommendedName>
</protein>
<dbReference type="Proteomes" id="UP001177140">
    <property type="component" value="Unassembled WGS sequence"/>
</dbReference>
<organism evidence="7 8">
    <name type="scientific">Papaver nudicaule</name>
    <name type="common">Iceland poppy</name>
    <dbReference type="NCBI Taxonomy" id="74823"/>
    <lineage>
        <taxon>Eukaryota</taxon>
        <taxon>Viridiplantae</taxon>
        <taxon>Streptophyta</taxon>
        <taxon>Embryophyta</taxon>
        <taxon>Tracheophyta</taxon>
        <taxon>Spermatophyta</taxon>
        <taxon>Magnoliopsida</taxon>
        <taxon>Ranunculales</taxon>
        <taxon>Papaveraceae</taxon>
        <taxon>Papaveroideae</taxon>
        <taxon>Papaver</taxon>
    </lineage>
</organism>
<dbReference type="InterPro" id="IPR005123">
    <property type="entry name" value="Oxoglu/Fe-dep_dioxygenase_dom"/>
</dbReference>
<gene>
    <name evidence="7" type="ORF">MKW94_004044</name>
</gene>
<evidence type="ECO:0000256" key="4">
    <source>
        <dbReference type="RuleBase" id="RU003682"/>
    </source>
</evidence>
<dbReference type="PANTHER" id="PTHR47991">
    <property type="entry name" value="OXOGLUTARATE/IRON-DEPENDENT DIOXYGENASE"/>
    <property type="match status" value="1"/>
</dbReference>
<evidence type="ECO:0000256" key="2">
    <source>
        <dbReference type="ARBA" id="ARBA00022723"/>
    </source>
</evidence>